<protein>
    <submittedName>
        <fullName evidence="2">Type IX secretion system membrane protein PorP/SprF</fullName>
    </submittedName>
</protein>
<evidence type="ECO:0000313" key="3">
    <source>
        <dbReference type="Proteomes" id="UP000474296"/>
    </source>
</evidence>
<dbReference type="AlphaFoldDB" id="A0A6M0CSK8"/>
<dbReference type="Proteomes" id="UP000474296">
    <property type="component" value="Unassembled WGS sequence"/>
</dbReference>
<reference evidence="2 3" key="1">
    <citation type="submission" date="2020-01" db="EMBL/GenBank/DDBJ databases">
        <title>Spongiivirga citrea KCTC 32990T.</title>
        <authorList>
            <person name="Wang G."/>
        </authorList>
    </citation>
    <scope>NUCLEOTIDE SEQUENCE [LARGE SCALE GENOMIC DNA]</scope>
    <source>
        <strain evidence="2 3">KCTC 32990</strain>
    </source>
</reference>
<evidence type="ECO:0000313" key="2">
    <source>
        <dbReference type="EMBL" id="NER18889.1"/>
    </source>
</evidence>
<proteinExistence type="predicted"/>
<gene>
    <name evidence="2" type="ORF">GWK10_16855</name>
</gene>
<feature type="non-terminal residue" evidence="2">
    <location>
        <position position="62"/>
    </location>
</feature>
<comment type="caution">
    <text evidence="2">The sequence shown here is derived from an EMBL/GenBank/DDBJ whole genome shotgun (WGS) entry which is preliminary data.</text>
</comment>
<dbReference type="EMBL" id="JAABOQ010000008">
    <property type="protein sequence ID" value="NER18889.1"/>
    <property type="molecule type" value="Genomic_DNA"/>
</dbReference>
<name>A0A6M0CSK8_9FLAO</name>
<feature type="signal peptide" evidence="1">
    <location>
        <begin position="1"/>
        <end position="21"/>
    </location>
</feature>
<sequence length="62" mass="6853">MKKLTYIILLSALGFASKSKAQEFNLPLNNQYLADNPYLISAAFAGIGDCFQVRLNGVSQWV</sequence>
<dbReference type="InterPro" id="IPR019861">
    <property type="entry name" value="PorP/SprF_Bacteroidetes"/>
</dbReference>
<evidence type="ECO:0000256" key="1">
    <source>
        <dbReference type="SAM" id="SignalP"/>
    </source>
</evidence>
<feature type="chain" id="PRO_5026668644" evidence="1">
    <location>
        <begin position="22"/>
        <end position="62"/>
    </location>
</feature>
<keyword evidence="3" id="KW-1185">Reference proteome</keyword>
<accession>A0A6M0CSK8</accession>
<keyword evidence="1" id="KW-0732">Signal</keyword>
<organism evidence="2 3">
    <name type="scientific">Spongiivirga citrea</name>
    <dbReference type="NCBI Taxonomy" id="1481457"/>
    <lineage>
        <taxon>Bacteria</taxon>
        <taxon>Pseudomonadati</taxon>
        <taxon>Bacteroidota</taxon>
        <taxon>Flavobacteriia</taxon>
        <taxon>Flavobacteriales</taxon>
        <taxon>Flavobacteriaceae</taxon>
        <taxon>Spongiivirga</taxon>
    </lineage>
</organism>
<dbReference type="Pfam" id="PF11751">
    <property type="entry name" value="PorP_SprF"/>
    <property type="match status" value="1"/>
</dbReference>